<reference evidence="3 4" key="1">
    <citation type="journal article" date="2008" name="Nature">
        <title>Genome analysis of the platypus reveals unique signatures of evolution.</title>
        <authorList>
            <person name="Warren W.C."/>
            <person name="Hillier L.W."/>
            <person name="Marshall Graves J.A."/>
            <person name="Birney E."/>
            <person name="Ponting C.P."/>
            <person name="Grutzner F."/>
            <person name="Belov K."/>
            <person name="Miller W."/>
            <person name="Clarke L."/>
            <person name="Chinwalla A.T."/>
            <person name="Yang S.P."/>
            <person name="Heger A."/>
            <person name="Locke D.P."/>
            <person name="Miethke P."/>
            <person name="Waters P.D."/>
            <person name="Veyrunes F."/>
            <person name="Fulton L."/>
            <person name="Fulton B."/>
            <person name="Graves T."/>
            <person name="Wallis J."/>
            <person name="Puente X.S."/>
            <person name="Lopez-Otin C."/>
            <person name="Ordonez G.R."/>
            <person name="Eichler E.E."/>
            <person name="Chen L."/>
            <person name="Cheng Z."/>
            <person name="Deakin J.E."/>
            <person name="Alsop A."/>
            <person name="Thompson K."/>
            <person name="Kirby P."/>
            <person name="Papenfuss A.T."/>
            <person name="Wakefield M.J."/>
            <person name="Olender T."/>
            <person name="Lancet D."/>
            <person name="Huttley G.A."/>
            <person name="Smit A.F."/>
            <person name="Pask A."/>
            <person name="Temple-Smith P."/>
            <person name="Batzer M.A."/>
            <person name="Walker J.A."/>
            <person name="Konkel M.K."/>
            <person name="Harris R.S."/>
            <person name="Whittington C.M."/>
            <person name="Wong E.S."/>
            <person name="Gemmell N.J."/>
            <person name="Buschiazzo E."/>
            <person name="Vargas Jentzsch I.M."/>
            <person name="Merkel A."/>
            <person name="Schmitz J."/>
            <person name="Zemann A."/>
            <person name="Churakov G."/>
            <person name="Kriegs J.O."/>
            <person name="Brosius J."/>
            <person name="Murchison E.P."/>
            <person name="Sachidanandam R."/>
            <person name="Smith C."/>
            <person name="Hannon G.J."/>
            <person name="Tsend-Ayush E."/>
            <person name="McMillan D."/>
            <person name="Attenborough R."/>
            <person name="Rens W."/>
            <person name="Ferguson-Smith M."/>
            <person name="Lefevre C.M."/>
            <person name="Sharp J.A."/>
            <person name="Nicholas K.R."/>
            <person name="Ray D.A."/>
            <person name="Kube M."/>
            <person name="Reinhardt R."/>
            <person name="Pringle T.H."/>
            <person name="Taylor J."/>
            <person name="Jones R.C."/>
            <person name="Nixon B."/>
            <person name="Dacheux J.L."/>
            <person name="Niwa H."/>
            <person name="Sekita Y."/>
            <person name="Huang X."/>
            <person name="Stark A."/>
            <person name="Kheradpour P."/>
            <person name="Kellis M."/>
            <person name="Flicek P."/>
            <person name="Chen Y."/>
            <person name="Webber C."/>
            <person name="Hardison R."/>
            <person name="Nelson J."/>
            <person name="Hallsworth-Pepin K."/>
            <person name="Delehaunty K."/>
            <person name="Markovic C."/>
            <person name="Minx P."/>
            <person name="Feng Y."/>
            <person name="Kremitzki C."/>
            <person name="Mitreva M."/>
            <person name="Glasscock J."/>
            <person name="Wylie T."/>
            <person name="Wohldmann P."/>
            <person name="Thiru P."/>
            <person name="Nhan M.N."/>
            <person name="Pohl C.S."/>
            <person name="Smith S.M."/>
            <person name="Hou S."/>
            <person name="Nefedov M."/>
            <person name="de Jong P.J."/>
            <person name="Renfree M.B."/>
            <person name="Mardis E.R."/>
            <person name="Wilson R.K."/>
        </authorList>
    </citation>
    <scope>NUCLEOTIDE SEQUENCE [LARGE SCALE GENOMIC DNA]</scope>
    <source>
        <strain evidence="3 4">Glennie</strain>
    </source>
</reference>
<dbReference type="GeneTree" id="ENSGT00390000004090"/>
<keyword evidence="1" id="KW-0175">Coiled coil</keyword>
<feature type="region of interest" description="Disordered" evidence="2">
    <location>
        <begin position="449"/>
        <end position="482"/>
    </location>
</feature>
<reference evidence="3" key="3">
    <citation type="submission" date="2025-09" db="UniProtKB">
        <authorList>
            <consortium name="Ensembl"/>
        </authorList>
    </citation>
    <scope>IDENTIFICATION</scope>
    <source>
        <strain evidence="3">Glennie</strain>
    </source>
</reference>
<dbReference type="Ensembl" id="ENSOANT00000005106.3">
    <property type="protein sequence ID" value="ENSOANP00000005105.3"/>
    <property type="gene ID" value="ENSOANG00000003217.4"/>
</dbReference>
<dbReference type="Proteomes" id="UP000002279">
    <property type="component" value="Chromosome 2"/>
</dbReference>
<dbReference type="RefSeq" id="XP_028912241.1">
    <property type="nucleotide sequence ID" value="XM_029056408.2"/>
</dbReference>
<dbReference type="GO" id="GO:0032991">
    <property type="term" value="C:protein-containing complex"/>
    <property type="evidence" value="ECO:0007669"/>
    <property type="project" value="Ensembl"/>
</dbReference>
<dbReference type="InterPro" id="IPR033207">
    <property type="entry name" value="CCP110"/>
</dbReference>
<sequence length="1018" mass="114280">MEEYEKFCERSLVRIQGESLHRECFPPVQAENSSLIQFHGVAVLSPLLSVERRKEMQRERQKALDLEARRQISRKKTLLNRVQEILENVQVRKASNTSDSEQWETETVCPDSEVKELNGFTLAPYGSSPGLSEHSRSISLEEKREILTSDTDAQFQRDGTDSDRSQEETVFPEQKDGPNPSHSEKEASPESVHSNIPTGSLASDGIAEGDRELDPLPVKEASPDPYVMSLQNLLKKSREYITREQARRSLRGGSKRTISESHSDKENDTVKGCDSVRERLKLASKGANSVTLDKPSLNKSNILLQGASTPKCSANTSPLTGVCKADTPVQSETSSILDSDMDEDLNAHSTFDPENSIIGSLSSSYANLPSPEPSLSPKMPRRRLRPLSTGHIVINNPVNAQELSPKGKGKLVNLVTQDVNEKKCAPEPVPKVALDSTGVCPSSRNFSEAPAGVVSGKSGKTCQRSVNQPENKGIPASPTMEDPLAFGSRGLDKMEIEDIRSVVPRLHEPYASGLGRVSPKLGTRNSGKPAALVENSSCNSQVELNKSYDVENPSPLLMQSRTKRQQMAPPCGSRGNEQFLGKSFEKIKRRLDMDIDVLQKENSPYVAPSRMVENQERQGLPERRCPIGYGYIKNEIFLENSIKEGEEFLKNKMLAFEEIRKRLEEQHAQQLSLLIAEQEREQEKLQKEIEEQERRLKEKKDITAEPPDTKINSGVELEWRKISDSGLVDSKLPHVDTLHIANNAGLVNPSQQHSFRLANEAPFYLWGSSASTLPKMSTSRPLGRAKIRWSQVFSPEMQVKFNKITALAKGFLTRRLMQTEKLKYLQQTVKDTLEFIRSFQSEAPLKRGTVSAQDASLQERVVAQLRAALYDIHDIFFIMDAPERMTILRHDREVRREKMLRQMDKMKSPRERVSLSAATQKSLDRKKYMKVAEVGMPNKKILVKQKPSETRVLQPNQGQNTPIHRLLCRQGAPKTSVKGVVQNRVKPSESRVPNRVPISVFSLLFATQIQRRDYYVGN</sequence>
<dbReference type="GO" id="GO:0005814">
    <property type="term" value="C:centriole"/>
    <property type="evidence" value="ECO:0000318"/>
    <property type="project" value="GO_Central"/>
</dbReference>
<keyword evidence="4" id="KW-1185">Reference proteome</keyword>
<feature type="region of interest" description="Disordered" evidence="2">
    <location>
        <begin position="145"/>
        <end position="224"/>
    </location>
</feature>
<organism evidence="3 4">
    <name type="scientific">Ornithorhynchus anatinus</name>
    <name type="common">Duckbill platypus</name>
    <dbReference type="NCBI Taxonomy" id="9258"/>
    <lineage>
        <taxon>Eukaryota</taxon>
        <taxon>Metazoa</taxon>
        <taxon>Chordata</taxon>
        <taxon>Craniata</taxon>
        <taxon>Vertebrata</taxon>
        <taxon>Euteleostomi</taxon>
        <taxon>Mammalia</taxon>
        <taxon>Monotremata</taxon>
        <taxon>Ornithorhynchidae</taxon>
        <taxon>Ornithorhynchus</taxon>
    </lineage>
</organism>
<feature type="compositionally biased region" description="Polar residues" evidence="2">
    <location>
        <begin position="458"/>
        <end position="470"/>
    </location>
</feature>
<protein>
    <submittedName>
        <fullName evidence="3">Centriolar coiled-coil protein 110</fullName>
    </submittedName>
</protein>
<proteinExistence type="predicted"/>
<dbReference type="OrthoDB" id="10028852at2759"/>
<dbReference type="GO" id="GO:1902018">
    <property type="term" value="P:negative regulation of cilium assembly"/>
    <property type="evidence" value="ECO:0007669"/>
    <property type="project" value="Ensembl"/>
</dbReference>
<name>F6TI36_ORNAN</name>
<dbReference type="GO" id="GO:0032053">
    <property type="term" value="P:ciliary basal body organization"/>
    <property type="evidence" value="ECO:0000318"/>
    <property type="project" value="GO_Central"/>
</dbReference>
<feature type="compositionally biased region" description="Basic and acidic residues" evidence="2">
    <location>
        <begin position="257"/>
        <end position="271"/>
    </location>
</feature>
<feature type="coiled-coil region" evidence="1">
    <location>
        <begin position="646"/>
        <end position="702"/>
    </location>
</feature>
<feature type="region of interest" description="Disordered" evidence="2">
    <location>
        <begin position="512"/>
        <end position="531"/>
    </location>
</feature>
<dbReference type="OMA" id="QFKSNGV"/>
<dbReference type="Bgee" id="ENSOANG00000003217">
    <property type="expression patterns" value="Expressed in testis and 8 other cell types or tissues"/>
</dbReference>
<accession>F6TI36</accession>
<evidence type="ECO:0000256" key="1">
    <source>
        <dbReference type="SAM" id="Coils"/>
    </source>
</evidence>
<dbReference type="GeneID" id="100078021"/>
<feature type="region of interest" description="Disordered" evidence="2">
    <location>
        <begin position="244"/>
        <end position="271"/>
    </location>
</feature>
<dbReference type="STRING" id="9258.ENSOANP00000005105"/>
<dbReference type="GO" id="GO:0045724">
    <property type="term" value="P:positive regulation of cilium assembly"/>
    <property type="evidence" value="ECO:0007669"/>
    <property type="project" value="Ensembl"/>
</dbReference>
<dbReference type="AlphaFoldDB" id="F6TI36"/>
<gene>
    <name evidence="3" type="primary">CCP110</name>
</gene>
<dbReference type="FunCoup" id="F6TI36">
    <property type="interactions" value="1480"/>
</dbReference>
<evidence type="ECO:0000256" key="2">
    <source>
        <dbReference type="SAM" id="MobiDB-lite"/>
    </source>
</evidence>
<evidence type="ECO:0000313" key="4">
    <source>
        <dbReference type="Proteomes" id="UP000002279"/>
    </source>
</evidence>
<feature type="compositionally biased region" description="Basic and acidic residues" evidence="2">
    <location>
        <begin position="158"/>
        <end position="167"/>
    </location>
</feature>
<dbReference type="CTD" id="9738"/>
<dbReference type="GO" id="GO:0005813">
    <property type="term" value="C:centrosome"/>
    <property type="evidence" value="ECO:0007669"/>
    <property type="project" value="Ensembl"/>
</dbReference>
<dbReference type="GO" id="GO:0007099">
    <property type="term" value="P:centriole replication"/>
    <property type="evidence" value="ECO:0000318"/>
    <property type="project" value="GO_Central"/>
</dbReference>
<dbReference type="eggNOG" id="ENOG502QUVS">
    <property type="taxonomic scope" value="Eukaryota"/>
</dbReference>
<dbReference type="GO" id="GO:0032465">
    <property type="term" value="P:regulation of cytokinesis"/>
    <property type="evidence" value="ECO:0007669"/>
    <property type="project" value="Ensembl"/>
</dbReference>
<reference evidence="3" key="2">
    <citation type="submission" date="2025-08" db="UniProtKB">
        <authorList>
            <consortium name="Ensembl"/>
        </authorList>
    </citation>
    <scope>IDENTIFICATION</scope>
    <source>
        <strain evidence="3">Glennie</strain>
    </source>
</reference>
<dbReference type="HOGENOM" id="CLU_302049_0_0_1"/>
<dbReference type="InParanoid" id="F6TI36"/>
<dbReference type="Pfam" id="PF16025">
    <property type="entry name" value="CaM_bind"/>
    <property type="match status" value="1"/>
</dbReference>
<evidence type="ECO:0000313" key="3">
    <source>
        <dbReference type="Ensembl" id="ENSOANP00000005105.3"/>
    </source>
</evidence>
<dbReference type="PANTHER" id="PTHR13594:SF1">
    <property type="entry name" value="CENTRIOLAR COILED-COIL PROTEIN OF 110 KDA"/>
    <property type="match status" value="1"/>
</dbReference>
<feature type="compositionally biased region" description="Polar residues" evidence="2">
    <location>
        <begin position="191"/>
        <end position="201"/>
    </location>
</feature>
<dbReference type="PANTHER" id="PTHR13594">
    <property type="entry name" value="CENTRIOLAR COILED-COIL PROTEIN OF 110 KDA"/>
    <property type="match status" value="1"/>
</dbReference>